<protein>
    <submittedName>
        <fullName evidence="1">Uncharacterized protein</fullName>
    </submittedName>
</protein>
<sequence length="144" mass="16015">MNRQPQTSAREIIVAEAIREVVSELRLVDVADYIAYIRLEHYANLSDIVESAAELYFMPGTLRFGHGGEVDVGWSGEPTVNLDLQLRPKGATIYFTLNMSALKAGVDIGYVALDDPSPDPAENTRYLASALQESRIRRTEPLDF</sequence>
<organism evidence="1 2">
    <name type="scientific">Nitratireductor mangrovi</name>
    <dbReference type="NCBI Taxonomy" id="2599600"/>
    <lineage>
        <taxon>Bacteria</taxon>
        <taxon>Pseudomonadati</taxon>
        <taxon>Pseudomonadota</taxon>
        <taxon>Alphaproteobacteria</taxon>
        <taxon>Hyphomicrobiales</taxon>
        <taxon>Phyllobacteriaceae</taxon>
        <taxon>Nitratireductor</taxon>
    </lineage>
</organism>
<dbReference type="OrthoDB" id="7862614at2"/>
<dbReference type="KEGG" id="niy:FQ775_21230"/>
<dbReference type="AlphaFoldDB" id="A0A5B8L4S0"/>
<dbReference type="Proteomes" id="UP000321389">
    <property type="component" value="Chromosome"/>
</dbReference>
<evidence type="ECO:0000313" key="1">
    <source>
        <dbReference type="EMBL" id="QDZ02690.1"/>
    </source>
</evidence>
<accession>A0A5B8L4S0</accession>
<dbReference type="RefSeq" id="WP_146301325.1">
    <property type="nucleotide sequence ID" value="NZ_CP042301.2"/>
</dbReference>
<proteinExistence type="predicted"/>
<gene>
    <name evidence="1" type="ORF">FQ775_21230</name>
</gene>
<keyword evidence="2" id="KW-1185">Reference proteome</keyword>
<reference evidence="1" key="1">
    <citation type="submission" date="2020-04" db="EMBL/GenBank/DDBJ databases">
        <title>Nitratireductor sp. nov. isolated from mangrove soil.</title>
        <authorList>
            <person name="Ye Y."/>
        </authorList>
    </citation>
    <scope>NUCLEOTIDE SEQUENCE</scope>
    <source>
        <strain evidence="1">SY7</strain>
    </source>
</reference>
<dbReference type="EMBL" id="CP042301">
    <property type="protein sequence ID" value="QDZ02690.1"/>
    <property type="molecule type" value="Genomic_DNA"/>
</dbReference>
<evidence type="ECO:0000313" key="2">
    <source>
        <dbReference type="Proteomes" id="UP000321389"/>
    </source>
</evidence>
<name>A0A5B8L4S0_9HYPH</name>